<feature type="non-terminal residue" evidence="1">
    <location>
        <position position="1"/>
    </location>
</feature>
<organism evidence="1 4">
    <name type="scientific">Rotaria magnacalcarata</name>
    <dbReference type="NCBI Taxonomy" id="392030"/>
    <lineage>
        <taxon>Eukaryota</taxon>
        <taxon>Metazoa</taxon>
        <taxon>Spiralia</taxon>
        <taxon>Gnathifera</taxon>
        <taxon>Rotifera</taxon>
        <taxon>Eurotatoria</taxon>
        <taxon>Bdelloidea</taxon>
        <taxon>Philodinida</taxon>
        <taxon>Philodinidae</taxon>
        <taxon>Rotaria</taxon>
    </lineage>
</organism>
<name>A0A8S3AZ81_9BILA</name>
<feature type="non-terminal residue" evidence="1">
    <location>
        <position position="54"/>
    </location>
</feature>
<dbReference type="Proteomes" id="UP000681720">
    <property type="component" value="Unassembled WGS sequence"/>
</dbReference>
<protein>
    <submittedName>
        <fullName evidence="1">Uncharacterized protein</fullName>
    </submittedName>
</protein>
<evidence type="ECO:0000313" key="1">
    <source>
        <dbReference type="EMBL" id="CAF4754160.1"/>
    </source>
</evidence>
<evidence type="ECO:0000313" key="3">
    <source>
        <dbReference type="EMBL" id="CAF4860036.1"/>
    </source>
</evidence>
<dbReference type="EMBL" id="CAJOBJ010164754">
    <property type="protein sequence ID" value="CAF4860036.1"/>
    <property type="molecule type" value="Genomic_DNA"/>
</dbReference>
<comment type="caution">
    <text evidence="1">The sequence shown here is derived from an EMBL/GenBank/DDBJ whole genome shotgun (WGS) entry which is preliminary data.</text>
</comment>
<dbReference type="EMBL" id="CAJOBJ010155825">
    <property type="protein sequence ID" value="CAF4826415.1"/>
    <property type="molecule type" value="Genomic_DNA"/>
</dbReference>
<dbReference type="Proteomes" id="UP000681967">
    <property type="component" value="Unassembled WGS sequence"/>
</dbReference>
<gene>
    <name evidence="1" type="ORF">BYL167_LOCUS46227</name>
    <name evidence="2" type="ORF">GIL414_LOCUS48248</name>
    <name evidence="3" type="ORF">GIL414_LOCUS49836</name>
</gene>
<evidence type="ECO:0000313" key="2">
    <source>
        <dbReference type="EMBL" id="CAF4826415.1"/>
    </source>
</evidence>
<dbReference type="AlphaFoldDB" id="A0A8S3AZ81"/>
<sequence length="54" mass="6209">PPTPEYVPAWKRIRPKKLKLLPHAEPVVPHEPKPDRWIEIASPYINYPSASALN</sequence>
<accession>A0A8S3AZ81</accession>
<proteinExistence type="predicted"/>
<reference evidence="1" key="1">
    <citation type="submission" date="2021-02" db="EMBL/GenBank/DDBJ databases">
        <authorList>
            <person name="Nowell W R."/>
        </authorList>
    </citation>
    <scope>NUCLEOTIDE SEQUENCE</scope>
</reference>
<dbReference type="EMBL" id="CAJOBH010130356">
    <property type="protein sequence ID" value="CAF4754160.1"/>
    <property type="molecule type" value="Genomic_DNA"/>
</dbReference>
<evidence type="ECO:0000313" key="4">
    <source>
        <dbReference type="Proteomes" id="UP000681967"/>
    </source>
</evidence>